<gene>
    <name evidence="1" type="ORF">EHUX00137_LOCUS37414</name>
</gene>
<evidence type="ECO:0008006" key="2">
    <source>
        <dbReference type="Google" id="ProtNLM"/>
    </source>
</evidence>
<sequence>MPTEDLVGADVLYTTETPNGESVELEATVQSLDPPSETGLVLMAHIRVGNATTTRHVPMAALRYTGFLAQTVRRWGSEEIVRREDARRLRPPPEGHRRGRGCVPAAELRNYWLNTTVVNCLGRVISTHFPSTQVLPMQLGEHALRADFARRHGMTKRLVEGLLASSRTQLFADGVEHWLLPCCRRGHIFGVCVHFPLKLIFVIDSMGGEQKEPTDARRAAQLLTHEVHALAGMGVFDWTEWKVTSLGRLAPSQEDSFVDCGVMLMASCWALAAGVPLACIRHAEALLWRQRFLVWLTQGPGRLSPQD</sequence>
<dbReference type="SUPFAM" id="SSF54001">
    <property type="entry name" value="Cysteine proteinases"/>
    <property type="match status" value="1"/>
</dbReference>
<reference evidence="1" key="1">
    <citation type="submission" date="2021-01" db="EMBL/GenBank/DDBJ databases">
        <authorList>
            <person name="Corre E."/>
            <person name="Pelletier E."/>
            <person name="Niang G."/>
            <person name="Scheremetjew M."/>
            <person name="Finn R."/>
            <person name="Kale V."/>
            <person name="Holt S."/>
            <person name="Cochrane G."/>
            <person name="Meng A."/>
            <person name="Brown T."/>
            <person name="Cohen L."/>
        </authorList>
    </citation>
    <scope>NUCLEOTIDE SEQUENCE</scope>
    <source>
        <strain evidence="1">379</strain>
    </source>
</reference>
<evidence type="ECO:0000313" key="1">
    <source>
        <dbReference type="EMBL" id="CAE0582535.1"/>
    </source>
</evidence>
<dbReference type="Gene3D" id="3.40.395.10">
    <property type="entry name" value="Adenoviral Proteinase, Chain A"/>
    <property type="match status" value="1"/>
</dbReference>
<proteinExistence type="predicted"/>
<name>A0A7S3TFI9_EMIHU</name>
<dbReference type="InterPro" id="IPR038765">
    <property type="entry name" value="Papain-like_cys_pep_sf"/>
</dbReference>
<protein>
    <recommendedName>
        <fullName evidence="2">Ubiquitin-like protease family profile domain-containing protein</fullName>
    </recommendedName>
</protein>
<organism evidence="1">
    <name type="scientific">Emiliania huxleyi</name>
    <name type="common">Coccolithophore</name>
    <name type="synonym">Pontosphaera huxleyi</name>
    <dbReference type="NCBI Taxonomy" id="2903"/>
    <lineage>
        <taxon>Eukaryota</taxon>
        <taxon>Haptista</taxon>
        <taxon>Haptophyta</taxon>
        <taxon>Prymnesiophyceae</taxon>
        <taxon>Isochrysidales</taxon>
        <taxon>Noelaerhabdaceae</taxon>
        <taxon>Emiliania</taxon>
    </lineage>
</organism>
<accession>A0A7S3TFI9</accession>
<dbReference type="AlphaFoldDB" id="A0A7S3TFI9"/>
<dbReference type="EMBL" id="HBIR01047892">
    <property type="protein sequence ID" value="CAE0582535.1"/>
    <property type="molecule type" value="Transcribed_RNA"/>
</dbReference>